<dbReference type="SMART" id="SM00422">
    <property type="entry name" value="HTH_MERR"/>
    <property type="match status" value="1"/>
</dbReference>
<dbReference type="InterPro" id="IPR000551">
    <property type="entry name" value="MerR-type_HTH_dom"/>
</dbReference>
<dbReference type="SUPFAM" id="SSF46955">
    <property type="entry name" value="Putative DNA-binding domain"/>
    <property type="match status" value="1"/>
</dbReference>
<dbReference type="PROSITE" id="PS50937">
    <property type="entry name" value="HTH_MERR_2"/>
    <property type="match status" value="1"/>
</dbReference>
<gene>
    <name evidence="4" type="ORF">GCM10009824_00590</name>
</gene>
<dbReference type="Gene3D" id="1.10.1660.10">
    <property type="match status" value="1"/>
</dbReference>
<feature type="compositionally biased region" description="Polar residues" evidence="2">
    <location>
        <begin position="103"/>
        <end position="120"/>
    </location>
</feature>
<proteinExistence type="predicted"/>
<keyword evidence="1" id="KW-0238">DNA-binding</keyword>
<dbReference type="PANTHER" id="PTHR30204">
    <property type="entry name" value="REDOX-CYCLING DRUG-SENSING TRANSCRIPTIONAL ACTIVATOR SOXR"/>
    <property type="match status" value="1"/>
</dbReference>
<organism evidence="4 5">
    <name type="scientific">Kocuria atrinae</name>
    <dbReference type="NCBI Taxonomy" id="592377"/>
    <lineage>
        <taxon>Bacteria</taxon>
        <taxon>Bacillati</taxon>
        <taxon>Actinomycetota</taxon>
        <taxon>Actinomycetes</taxon>
        <taxon>Micrococcales</taxon>
        <taxon>Micrococcaceae</taxon>
        <taxon>Kocuria</taxon>
    </lineage>
</organism>
<evidence type="ECO:0000256" key="2">
    <source>
        <dbReference type="SAM" id="MobiDB-lite"/>
    </source>
</evidence>
<dbReference type="CDD" id="cd00592">
    <property type="entry name" value="HTH_MerR-like"/>
    <property type="match status" value="1"/>
</dbReference>
<dbReference type="EMBL" id="BAAAQA010000001">
    <property type="protein sequence ID" value="GAA2107830.1"/>
    <property type="molecule type" value="Genomic_DNA"/>
</dbReference>
<dbReference type="RefSeq" id="WP_344223081.1">
    <property type="nucleotide sequence ID" value="NZ_BAAAQA010000001.1"/>
</dbReference>
<dbReference type="InterPro" id="IPR009061">
    <property type="entry name" value="DNA-bd_dom_put_sf"/>
</dbReference>
<comment type="caution">
    <text evidence="4">The sequence shown here is derived from an EMBL/GenBank/DDBJ whole genome shotgun (WGS) entry which is preliminary data.</text>
</comment>
<dbReference type="Proteomes" id="UP001500166">
    <property type="component" value="Unassembled WGS sequence"/>
</dbReference>
<evidence type="ECO:0000313" key="4">
    <source>
        <dbReference type="EMBL" id="GAA2107830.1"/>
    </source>
</evidence>
<feature type="region of interest" description="Disordered" evidence="2">
    <location>
        <begin position="84"/>
        <end position="126"/>
    </location>
</feature>
<dbReference type="PANTHER" id="PTHR30204:SF89">
    <property type="entry name" value="HTH MERR-TYPE DOMAIN-CONTAINING PROTEIN"/>
    <property type="match status" value="1"/>
</dbReference>
<protein>
    <submittedName>
        <fullName evidence="4">MerR family transcriptional regulator</fullName>
    </submittedName>
</protein>
<dbReference type="Pfam" id="PF13411">
    <property type="entry name" value="MerR_1"/>
    <property type="match status" value="1"/>
</dbReference>
<reference evidence="4 5" key="1">
    <citation type="journal article" date="2019" name="Int. J. Syst. Evol. Microbiol.">
        <title>The Global Catalogue of Microorganisms (GCM) 10K type strain sequencing project: providing services to taxonomists for standard genome sequencing and annotation.</title>
        <authorList>
            <consortium name="The Broad Institute Genomics Platform"/>
            <consortium name="The Broad Institute Genome Sequencing Center for Infectious Disease"/>
            <person name="Wu L."/>
            <person name="Ma J."/>
        </authorList>
    </citation>
    <scope>NUCLEOTIDE SEQUENCE [LARGE SCALE GENOMIC DNA]</scope>
    <source>
        <strain evidence="4 5">JCM 15914</strain>
    </source>
</reference>
<keyword evidence="5" id="KW-1185">Reference proteome</keyword>
<evidence type="ECO:0000259" key="3">
    <source>
        <dbReference type="PROSITE" id="PS50937"/>
    </source>
</evidence>
<evidence type="ECO:0000313" key="5">
    <source>
        <dbReference type="Proteomes" id="UP001500166"/>
    </source>
</evidence>
<evidence type="ECO:0000256" key="1">
    <source>
        <dbReference type="ARBA" id="ARBA00023125"/>
    </source>
</evidence>
<dbReference type="InterPro" id="IPR047057">
    <property type="entry name" value="MerR_fam"/>
</dbReference>
<sequence length="254" mass="28449">MPESGHSHSSLVGIGALLRQLQPEFPGLSASKIRFLEDQGLVHPHRTPSGYRKYSEEDIERLATVLRLQQERYLPLRVIRDRLDRGEDPGADAEPQEPRQGERATSSVSPNESQDPQQAMASPVRVSGRRYTLREVAARTGAETTLLRELMNNGWLVERSGYFDDFALTVAATAKRLSAYGIEPRHLRALRGASERMIGLVEGTIAPLISRRDPVSREKAPQRAREIASLCLTMTTALVNSQLKDTLRPFEQER</sequence>
<feature type="domain" description="HTH merR-type" evidence="3">
    <location>
        <begin position="27"/>
        <end position="85"/>
    </location>
</feature>
<accession>A0ABN2XC84</accession>
<name>A0ABN2XC84_9MICC</name>